<dbReference type="Pfam" id="PF01522">
    <property type="entry name" value="Polysacc_deac_1"/>
    <property type="match status" value="1"/>
</dbReference>
<comment type="caution">
    <text evidence="4">The sequence shown here is derived from an EMBL/GenBank/DDBJ whole genome shotgun (WGS) entry which is preliminary data.</text>
</comment>
<keyword evidence="5" id="KW-1185">Reference proteome</keyword>
<protein>
    <submittedName>
        <fullName evidence="4">Polysaccharide deacetylase family protein</fullName>
    </submittedName>
</protein>
<gene>
    <name evidence="4" type="ORF">DB891_05630</name>
</gene>
<dbReference type="EMBL" id="QCZH01000004">
    <property type="protein sequence ID" value="PWA10176.1"/>
    <property type="molecule type" value="Genomic_DNA"/>
</dbReference>
<evidence type="ECO:0000313" key="4">
    <source>
        <dbReference type="EMBL" id="PWA10176.1"/>
    </source>
</evidence>
<evidence type="ECO:0000256" key="1">
    <source>
        <dbReference type="ARBA" id="ARBA00022723"/>
    </source>
</evidence>
<dbReference type="GO" id="GO:0046872">
    <property type="term" value="F:metal ion binding"/>
    <property type="evidence" value="ECO:0007669"/>
    <property type="project" value="UniProtKB-KW"/>
</dbReference>
<dbReference type="InterPro" id="IPR050248">
    <property type="entry name" value="Polysacc_deacetylase_ArnD"/>
</dbReference>
<feature type="domain" description="NodB homology" evidence="3">
    <location>
        <begin position="28"/>
        <end position="214"/>
    </location>
</feature>
<organism evidence="4 5">
    <name type="scientific">Flavobacterium laiguense</name>
    <dbReference type="NCBI Taxonomy" id="2169409"/>
    <lineage>
        <taxon>Bacteria</taxon>
        <taxon>Pseudomonadati</taxon>
        <taxon>Bacteroidota</taxon>
        <taxon>Flavobacteriia</taxon>
        <taxon>Flavobacteriales</taxon>
        <taxon>Flavobacteriaceae</taxon>
        <taxon>Flavobacterium</taxon>
    </lineage>
</organism>
<dbReference type="PROSITE" id="PS51677">
    <property type="entry name" value="NODB"/>
    <property type="match status" value="1"/>
</dbReference>
<dbReference type="PANTHER" id="PTHR10587">
    <property type="entry name" value="GLYCOSYL TRANSFERASE-RELATED"/>
    <property type="match status" value="1"/>
</dbReference>
<evidence type="ECO:0000313" key="5">
    <source>
        <dbReference type="Proteomes" id="UP000245618"/>
    </source>
</evidence>
<dbReference type="GO" id="GO:0016810">
    <property type="term" value="F:hydrolase activity, acting on carbon-nitrogen (but not peptide) bonds"/>
    <property type="evidence" value="ECO:0007669"/>
    <property type="project" value="InterPro"/>
</dbReference>
<dbReference type="InterPro" id="IPR002509">
    <property type="entry name" value="NODB_dom"/>
</dbReference>
<dbReference type="RefSeq" id="WP_116761457.1">
    <property type="nucleotide sequence ID" value="NZ_QCZH01000004.1"/>
</dbReference>
<evidence type="ECO:0000256" key="2">
    <source>
        <dbReference type="ARBA" id="ARBA00022801"/>
    </source>
</evidence>
<dbReference type="PANTHER" id="PTHR10587:SF133">
    <property type="entry name" value="CHITIN DEACETYLASE 1-RELATED"/>
    <property type="match status" value="1"/>
</dbReference>
<keyword evidence="2" id="KW-0378">Hydrolase</keyword>
<dbReference type="GO" id="GO:0005975">
    <property type="term" value="P:carbohydrate metabolic process"/>
    <property type="evidence" value="ECO:0007669"/>
    <property type="project" value="InterPro"/>
</dbReference>
<dbReference type="SUPFAM" id="SSF88713">
    <property type="entry name" value="Glycoside hydrolase/deacetylase"/>
    <property type="match status" value="1"/>
</dbReference>
<dbReference type="GO" id="GO:0016020">
    <property type="term" value="C:membrane"/>
    <property type="evidence" value="ECO:0007669"/>
    <property type="project" value="TreeGrafter"/>
</dbReference>
<dbReference type="CDD" id="cd10917">
    <property type="entry name" value="CE4_NodB_like_6s_7s"/>
    <property type="match status" value="1"/>
</dbReference>
<evidence type="ECO:0000259" key="3">
    <source>
        <dbReference type="PROSITE" id="PS51677"/>
    </source>
</evidence>
<proteinExistence type="predicted"/>
<sequence length="217" mass="25445">MNFYWIKTHSLIKRIFSNYIWDIPNVNNKVYLTFDDGPTPEITEWVLDVLKEHRIKATFFCIGKNIQKHPAIFNKIIDNGHAIGNHTFNHLNGWSTKTEGYIDNIRMCQTLSDTYHNCELNTEHCKLFRPPYGKIKTTQSKKLRQLGYKIIMWDVLSADFDQSISPEKCLENVLQNTRSGSVIVFHDSIKAFKNLEYTLPRSIEVLKQKGFEFDIIR</sequence>
<accession>A0A2U1JY79</accession>
<dbReference type="Gene3D" id="3.20.20.370">
    <property type="entry name" value="Glycoside hydrolase/deacetylase"/>
    <property type="match status" value="1"/>
</dbReference>
<dbReference type="Proteomes" id="UP000245618">
    <property type="component" value="Unassembled WGS sequence"/>
</dbReference>
<dbReference type="InterPro" id="IPR011330">
    <property type="entry name" value="Glyco_hydro/deAcase_b/a-brl"/>
</dbReference>
<keyword evidence="1" id="KW-0479">Metal-binding</keyword>
<reference evidence="4 5" key="1">
    <citation type="submission" date="2018-04" db="EMBL/GenBank/DDBJ databases">
        <title>Flavobacterium sp. nov., isolated from glacier ice.</title>
        <authorList>
            <person name="Liu Q."/>
            <person name="Xin Y.-H."/>
        </authorList>
    </citation>
    <scope>NUCLEOTIDE SEQUENCE [LARGE SCALE GENOMIC DNA]</scope>
    <source>
        <strain evidence="4 5">LB2P30</strain>
    </source>
</reference>
<dbReference type="AlphaFoldDB" id="A0A2U1JY79"/>
<name>A0A2U1JY79_9FLAO</name>
<dbReference type="OrthoDB" id="9812065at2"/>